<evidence type="ECO:0000313" key="2">
    <source>
        <dbReference type="EMBL" id="CEM33559.1"/>
    </source>
</evidence>
<dbReference type="InParanoid" id="A0A0G4GSG7"/>
<accession>A0A0G4GSG7</accession>
<dbReference type="Proteomes" id="UP000041254">
    <property type="component" value="Unassembled WGS sequence"/>
</dbReference>
<evidence type="ECO:0000256" key="1">
    <source>
        <dbReference type="SAM" id="MobiDB-lite"/>
    </source>
</evidence>
<dbReference type="VEuPathDB" id="CryptoDB:Vbra_18589"/>
<evidence type="ECO:0000313" key="3">
    <source>
        <dbReference type="Proteomes" id="UP000041254"/>
    </source>
</evidence>
<dbReference type="OrthoDB" id="449328at2759"/>
<keyword evidence="3" id="KW-1185">Reference proteome</keyword>
<sequence length="323" mass="34318">MASAYGPSYQQQLIYPGRIKSSMILAGSGTGGSAHDNDHSHVTCRPTHITTTTTSSSSATSATYETPLKQHAAQSKSVVCSAASTATSFSGGSGSDIGGISGFEYVSPSGSVGGGGGVGGGVGVGGVGGATGHGGSVGSLSDGPPSSGVSTGVSTPNSEALVDEFRRRNGKYAYRSADVGIAQRFCVLAGLEREGLGPKIILKTMEMLHRCKYEAWDIVLILAMASVQLEDTFSKLSVTDQKERAHVCVLQIYLAHCWLQDETCPIKIWHEHLVRSYCTFPVLQDALFKLFGLQNHIMRIDDNRHVDRTRYLGQYYVPDPDYS</sequence>
<dbReference type="EMBL" id="CDMY01000789">
    <property type="protein sequence ID" value="CEM33559.1"/>
    <property type="molecule type" value="Genomic_DNA"/>
</dbReference>
<organism evidence="2 3">
    <name type="scientific">Vitrella brassicaformis (strain CCMP3155)</name>
    <dbReference type="NCBI Taxonomy" id="1169540"/>
    <lineage>
        <taxon>Eukaryota</taxon>
        <taxon>Sar</taxon>
        <taxon>Alveolata</taxon>
        <taxon>Colpodellida</taxon>
        <taxon>Vitrellaceae</taxon>
        <taxon>Vitrella</taxon>
    </lineage>
</organism>
<feature type="region of interest" description="Disordered" evidence="1">
    <location>
        <begin position="133"/>
        <end position="155"/>
    </location>
</feature>
<proteinExistence type="predicted"/>
<dbReference type="AlphaFoldDB" id="A0A0G4GSG7"/>
<name>A0A0G4GSG7_VITBC</name>
<reference evidence="2 3" key="1">
    <citation type="submission" date="2014-11" db="EMBL/GenBank/DDBJ databases">
        <authorList>
            <person name="Zhu J."/>
            <person name="Qi W."/>
            <person name="Song R."/>
        </authorList>
    </citation>
    <scope>NUCLEOTIDE SEQUENCE [LARGE SCALE GENOMIC DNA]</scope>
</reference>
<protein>
    <submittedName>
        <fullName evidence="2">Uncharacterized protein</fullName>
    </submittedName>
</protein>
<feature type="compositionally biased region" description="Low complexity" evidence="1">
    <location>
        <begin position="143"/>
        <end position="155"/>
    </location>
</feature>
<gene>
    <name evidence="2" type="ORF">Vbra_18589</name>
</gene>